<dbReference type="PRINTS" id="PR00716">
    <property type="entry name" value="MPIPHPHTASE"/>
</dbReference>
<evidence type="ECO:0000256" key="6">
    <source>
        <dbReference type="RuleBase" id="RU368028"/>
    </source>
</evidence>
<comment type="function">
    <text evidence="6">Tyrosine protein phosphatase which functions as a dosage-dependent inducer of mitotic progression.</text>
</comment>
<feature type="region of interest" description="Disordered" evidence="7">
    <location>
        <begin position="246"/>
        <end position="346"/>
    </location>
</feature>
<name>A0ABR3ZKC5_9PEZI</name>
<dbReference type="PANTHER" id="PTHR10828">
    <property type="entry name" value="M-PHASE INDUCER PHOSPHATASE DUAL SPECIFICITY PHOSPHATASE CDC25"/>
    <property type="match status" value="1"/>
</dbReference>
<keyword evidence="5 6" id="KW-0131">Cell cycle</keyword>
<dbReference type="EMBL" id="JAWCUI010000009">
    <property type="protein sequence ID" value="KAL1900599.1"/>
    <property type="molecule type" value="Genomic_DNA"/>
</dbReference>
<accession>A0ABR3ZKC5</accession>
<feature type="domain" description="Rhodanese" evidence="8">
    <location>
        <begin position="431"/>
        <end position="545"/>
    </location>
</feature>
<dbReference type="InterPro" id="IPR001763">
    <property type="entry name" value="Rhodanese-like_dom"/>
</dbReference>
<dbReference type="Gene3D" id="3.40.250.10">
    <property type="entry name" value="Rhodanese-like domain"/>
    <property type="match status" value="1"/>
</dbReference>
<keyword evidence="6" id="KW-0498">Mitosis</keyword>
<dbReference type="EC" id="3.1.3.48" evidence="6"/>
<evidence type="ECO:0000256" key="5">
    <source>
        <dbReference type="ARBA" id="ARBA00023306"/>
    </source>
</evidence>
<dbReference type="Proteomes" id="UP001583186">
    <property type="component" value="Unassembled WGS sequence"/>
</dbReference>
<evidence type="ECO:0000313" key="9">
    <source>
        <dbReference type="EMBL" id="KAL1900599.1"/>
    </source>
</evidence>
<proteinExistence type="inferred from homology"/>
<evidence type="ECO:0000259" key="8">
    <source>
        <dbReference type="PROSITE" id="PS50206"/>
    </source>
</evidence>
<dbReference type="SMART" id="SM00450">
    <property type="entry name" value="RHOD"/>
    <property type="match status" value="1"/>
</dbReference>
<evidence type="ECO:0000256" key="3">
    <source>
        <dbReference type="ARBA" id="ARBA00022801"/>
    </source>
</evidence>
<evidence type="ECO:0000313" key="10">
    <source>
        <dbReference type="Proteomes" id="UP001583186"/>
    </source>
</evidence>
<dbReference type="InterPro" id="IPR000751">
    <property type="entry name" value="MPI_Phosphatase"/>
</dbReference>
<evidence type="ECO:0000256" key="2">
    <source>
        <dbReference type="ARBA" id="ARBA00022618"/>
    </source>
</evidence>
<dbReference type="GO" id="GO:0004725">
    <property type="term" value="F:protein tyrosine phosphatase activity"/>
    <property type="evidence" value="ECO:0007669"/>
    <property type="project" value="UniProtKB-EC"/>
</dbReference>
<dbReference type="InterPro" id="IPR036873">
    <property type="entry name" value="Rhodanese-like_dom_sf"/>
</dbReference>
<dbReference type="PANTHER" id="PTHR10828:SF17">
    <property type="entry name" value="PROTEIN-TYROSINE-PHOSPHATASE"/>
    <property type="match status" value="1"/>
</dbReference>
<keyword evidence="3 6" id="KW-0378">Hydrolase</keyword>
<dbReference type="PROSITE" id="PS50206">
    <property type="entry name" value="RHODANESE_3"/>
    <property type="match status" value="1"/>
</dbReference>
<feature type="region of interest" description="Disordered" evidence="7">
    <location>
        <begin position="29"/>
        <end position="50"/>
    </location>
</feature>
<comment type="catalytic activity">
    <reaction evidence="6">
        <text>O-phospho-L-tyrosyl-[protein] + H2O = L-tyrosyl-[protein] + phosphate</text>
        <dbReference type="Rhea" id="RHEA:10684"/>
        <dbReference type="Rhea" id="RHEA-COMP:10136"/>
        <dbReference type="Rhea" id="RHEA-COMP:20101"/>
        <dbReference type="ChEBI" id="CHEBI:15377"/>
        <dbReference type="ChEBI" id="CHEBI:43474"/>
        <dbReference type="ChEBI" id="CHEBI:46858"/>
        <dbReference type="ChEBI" id="CHEBI:61978"/>
        <dbReference type="EC" id="3.1.3.48"/>
    </reaction>
</comment>
<comment type="caution">
    <text evidence="9">The sequence shown here is derived from an EMBL/GenBank/DDBJ whole genome shotgun (WGS) entry which is preliminary data.</text>
</comment>
<comment type="similarity">
    <text evidence="1 6">Belongs to the MPI phosphatase family.</text>
</comment>
<dbReference type="SUPFAM" id="SSF52821">
    <property type="entry name" value="Rhodanese/Cell cycle control phosphatase"/>
    <property type="match status" value="1"/>
</dbReference>
<reference evidence="9 10" key="1">
    <citation type="journal article" date="2024" name="IMA Fungus">
        <title>IMA Genome - F19 : A genome assembly and annotation guide to empower mycologists, including annotated draft genome sequences of Ceratocystis pirilliformis, Diaporthe australafricana, Fusarium ophioides, Paecilomyces lecythidis, and Sporothrix stenoceras.</title>
        <authorList>
            <person name="Aylward J."/>
            <person name="Wilson A.M."/>
            <person name="Visagie C.M."/>
            <person name="Spraker J."/>
            <person name="Barnes I."/>
            <person name="Buitendag C."/>
            <person name="Ceriani C."/>
            <person name="Del Mar Angel L."/>
            <person name="du Plessis D."/>
            <person name="Fuchs T."/>
            <person name="Gasser K."/>
            <person name="Kramer D."/>
            <person name="Li W."/>
            <person name="Munsamy K."/>
            <person name="Piso A."/>
            <person name="Price J.L."/>
            <person name="Sonnekus B."/>
            <person name="Thomas C."/>
            <person name="van der Nest A."/>
            <person name="van Dijk A."/>
            <person name="van Heerden A."/>
            <person name="van Vuuren N."/>
            <person name="Yilmaz N."/>
            <person name="Duong T.A."/>
            <person name="van der Merwe N.A."/>
            <person name="Wingfield M.J."/>
            <person name="Wingfield B.D."/>
        </authorList>
    </citation>
    <scope>NUCLEOTIDE SEQUENCE [LARGE SCALE GENOMIC DNA]</scope>
    <source>
        <strain evidence="9 10">CMW 5346</strain>
    </source>
</reference>
<gene>
    <name evidence="9" type="primary">MIH1</name>
    <name evidence="9" type="ORF">Sste5346_002322</name>
</gene>
<organism evidence="9 10">
    <name type="scientific">Sporothrix stenoceras</name>
    <dbReference type="NCBI Taxonomy" id="5173"/>
    <lineage>
        <taxon>Eukaryota</taxon>
        <taxon>Fungi</taxon>
        <taxon>Dikarya</taxon>
        <taxon>Ascomycota</taxon>
        <taxon>Pezizomycotina</taxon>
        <taxon>Sordariomycetes</taxon>
        <taxon>Sordariomycetidae</taxon>
        <taxon>Ophiostomatales</taxon>
        <taxon>Ophiostomataceae</taxon>
        <taxon>Sporothrix</taxon>
    </lineage>
</organism>
<keyword evidence="10" id="KW-1185">Reference proteome</keyword>
<dbReference type="CDD" id="cd01530">
    <property type="entry name" value="Cdc25"/>
    <property type="match status" value="1"/>
</dbReference>
<protein>
    <recommendedName>
        <fullName evidence="6">M-phase inducer phosphatase</fullName>
        <ecNumber evidence="6">3.1.3.48</ecNumber>
    </recommendedName>
</protein>
<feature type="compositionally biased region" description="Low complexity" evidence="7">
    <location>
        <begin position="286"/>
        <end position="296"/>
    </location>
</feature>
<keyword evidence="2 6" id="KW-0132">Cell division</keyword>
<feature type="compositionally biased region" description="Low complexity" evidence="7">
    <location>
        <begin position="308"/>
        <end position="325"/>
    </location>
</feature>
<sequence>METSSPLAAMHRPVAPFGKRDLFTNLRVRLSPGKPRSNGRGLNGSGNGGAFSIRDQLNQECFGPVHGSSPAGSLAADLCQNFSIGEENSPRFPTPRRALFTTTCHSLKAPPLVSSSPLPVEALMDMTPVPKKVVAAFVAAETEMQMSSMSSPASPCPTTNDQNDQMMLESPCPPQPAAAAPAPVPVAASIPIALEPSRTLASALERRKLPRRASLTRAKGYSFAGPTRMHSDNQLPFFRFGESRLPPAAPSANSSSLSLSECFQESPPQPAASQPLAERRPQTSHSPCANASAASGSGVGGPIRSRPSFVSMSNAGSASSSRTGSPINGHIRRQSSSFVRPRRQYRRSLSMFENPIDMMKPKRDEGAGAGATAPSGLQPSLLTSVMDTDEAINAPQTPALPHFFPEGQNDSIPRIDRATLLRVLDGQFNDSFDSKLIIDCRFEYEYEGGHINEAINYNDKDLLATHLFRSNPTDGSPAPLECRGRTLIVLHCEYSAHRAPLMARHIRAEDRAVNAEHYPRLSFPELYILDGGYSGFFGEHPCRCYPQAYVEMDAAEHAFACERGMGRLKQNRKGLHRAQTFAFGQHDASPTAACGRGSALGQKPFQFNDVSSPIAPGRSVNSSSLLSLDSSPVPAMALGFGSPILGSDRGHARRMASY</sequence>
<dbReference type="Pfam" id="PF00581">
    <property type="entry name" value="Rhodanese"/>
    <property type="match status" value="1"/>
</dbReference>
<evidence type="ECO:0000256" key="1">
    <source>
        <dbReference type="ARBA" id="ARBA00011065"/>
    </source>
</evidence>
<evidence type="ECO:0000256" key="7">
    <source>
        <dbReference type="SAM" id="MobiDB-lite"/>
    </source>
</evidence>
<feature type="region of interest" description="Disordered" evidence="7">
    <location>
        <begin position="358"/>
        <end position="378"/>
    </location>
</feature>
<evidence type="ECO:0000256" key="4">
    <source>
        <dbReference type="ARBA" id="ARBA00022912"/>
    </source>
</evidence>
<keyword evidence="4 6" id="KW-0904">Protein phosphatase</keyword>
<feature type="compositionally biased region" description="Low complexity" evidence="7">
    <location>
        <begin position="246"/>
        <end position="260"/>
    </location>
</feature>